<dbReference type="Pfam" id="PF11557">
    <property type="entry name" value="Omp_AT"/>
    <property type="match status" value="1"/>
</dbReference>
<feature type="chain" id="PRO_5006137911" description="Solitary outer membrane autotransporter-like beta-barrel domain-containing protein" evidence="1">
    <location>
        <begin position="32"/>
        <end position="331"/>
    </location>
</feature>
<evidence type="ECO:0000313" key="3">
    <source>
        <dbReference type="EMBL" id="KPM80757.1"/>
    </source>
</evidence>
<accession>A0A0P7DJN8</accession>
<dbReference type="PATRIC" id="fig|570156.3.peg.1684"/>
<dbReference type="InterPro" id="IPR021621">
    <property type="entry name" value="Omp_AT"/>
</dbReference>
<dbReference type="Proteomes" id="UP000050378">
    <property type="component" value="Unassembled WGS sequence"/>
</dbReference>
<organism evidence="3 4">
    <name type="scientific">Pseudoalteromonas lipolytica</name>
    <dbReference type="NCBI Taxonomy" id="570156"/>
    <lineage>
        <taxon>Bacteria</taxon>
        <taxon>Pseudomonadati</taxon>
        <taxon>Pseudomonadota</taxon>
        <taxon>Gammaproteobacteria</taxon>
        <taxon>Alteromonadales</taxon>
        <taxon>Pseudoalteromonadaceae</taxon>
        <taxon>Pseudoalteromonas</taxon>
    </lineage>
</organism>
<comment type="caution">
    <text evidence="3">The sequence shown here is derived from an EMBL/GenBank/DDBJ whole genome shotgun (WGS) entry which is preliminary data.</text>
</comment>
<evidence type="ECO:0000256" key="1">
    <source>
        <dbReference type="SAM" id="SignalP"/>
    </source>
</evidence>
<feature type="signal peptide" evidence="1">
    <location>
        <begin position="1"/>
        <end position="31"/>
    </location>
</feature>
<sequence>MIPALLMKNSYKFKFIFYTPIIFCICSAVFANPTKQLESAFATSLVLTDGDSITLGFGDFDPQTLFDSQHANKDEDSIALRKELKLYSIPYTWQLDEPVYQHKLSLTSKVSYLNQSDFISLFDNVADDYISETVYNGMIGFNAEKALGSKWSYQFGFNTHYLHYNNDYEYNSPESRRNFKPLAENLYTNLNSNALVLNPNATMIYRLPRHWGYYEYKLNFNYYYGWALSHPDGINNAAPETWRTLNGIKAKFNMFKIGVFEQAFYIKGQRIDLGGDSRVAFGTDHFYEYGIGFLWDSRKWTSWFDNFGIGINIHNGSSLDGAAIVLYFNEI</sequence>
<feature type="domain" description="Solitary outer membrane autotransporter-like beta-barrel" evidence="2">
    <location>
        <begin position="27"/>
        <end position="330"/>
    </location>
</feature>
<gene>
    <name evidence="3" type="ORF">AOG27_18800</name>
</gene>
<reference evidence="3 4" key="1">
    <citation type="submission" date="2015-09" db="EMBL/GenBank/DDBJ databases">
        <title>Draft Genome Sequence of Pseudoalteromonas lipolytica UCD-48B.</title>
        <authorList>
            <person name="Krusor M."/>
            <person name="Coil D.A."/>
            <person name="Lang J.M."/>
            <person name="Eisen J.A."/>
            <person name="Alexiev A."/>
        </authorList>
    </citation>
    <scope>NUCLEOTIDE SEQUENCE [LARGE SCALE GENOMIC DNA]</scope>
    <source>
        <strain evidence="3 4">UCD-48B</strain>
    </source>
</reference>
<name>A0A0P7DJN8_9GAMM</name>
<protein>
    <recommendedName>
        <fullName evidence="2">Solitary outer membrane autotransporter-like beta-barrel domain-containing protein</fullName>
    </recommendedName>
</protein>
<proteinExistence type="predicted"/>
<dbReference type="STRING" id="570156.AOG27_18800"/>
<dbReference type="AlphaFoldDB" id="A0A0P7DJN8"/>
<evidence type="ECO:0000259" key="2">
    <source>
        <dbReference type="Pfam" id="PF11557"/>
    </source>
</evidence>
<dbReference type="EMBL" id="LJTC01000015">
    <property type="protein sequence ID" value="KPM80757.1"/>
    <property type="molecule type" value="Genomic_DNA"/>
</dbReference>
<keyword evidence="1" id="KW-0732">Signal</keyword>
<evidence type="ECO:0000313" key="4">
    <source>
        <dbReference type="Proteomes" id="UP000050378"/>
    </source>
</evidence>